<sequence length="172" mass="18438">MADAVTLAEPLGMIGLRGDHGDERVRAAVVGLTGTAFPERLRIEGTSQRGVAWMSPDELLIFVPRSEVALAVDRLATDLAGLHHLVTDVSDMRVCVRIEGPDAREVLAKLSPADLHPDVFGPGLFRRSRLGQLAAAFWLEGEGARVICFRSVADYAVALLRQSAADGAVGHF</sequence>
<accession>A0A5C4N3I2</accession>
<dbReference type="Gene3D" id="3.30.70.1520">
    <property type="entry name" value="Heterotetrameric sarcosine oxidase"/>
    <property type="match status" value="1"/>
</dbReference>
<dbReference type="Proteomes" id="UP000305887">
    <property type="component" value="Unassembled WGS sequence"/>
</dbReference>
<dbReference type="EMBL" id="VDFU01000001">
    <property type="protein sequence ID" value="TNC52856.1"/>
    <property type="molecule type" value="Genomic_DNA"/>
</dbReference>
<dbReference type="InterPro" id="IPR027266">
    <property type="entry name" value="TrmE/GcvT-like"/>
</dbReference>
<proteinExistence type="predicted"/>
<name>A0A5C4N3I2_9RHOB</name>
<dbReference type="OrthoDB" id="9814782at2"/>
<comment type="caution">
    <text evidence="1">The sequence shown here is derived from an EMBL/GenBank/DDBJ whole genome shotgun (WGS) entry which is preliminary data.</text>
</comment>
<reference evidence="1 2" key="1">
    <citation type="submission" date="2019-06" db="EMBL/GenBank/DDBJ databases">
        <title>YIM 131921 draft genome.</title>
        <authorList>
            <person name="Jiang L."/>
        </authorList>
    </citation>
    <scope>NUCLEOTIDE SEQUENCE [LARGE SCALE GENOMIC DNA]</scope>
    <source>
        <strain evidence="1 2">YIM 131921</strain>
    </source>
</reference>
<dbReference type="AlphaFoldDB" id="A0A5C4N3I2"/>
<protein>
    <submittedName>
        <fullName evidence="1">Sarcosine oxidase subunit gamma</fullName>
    </submittedName>
</protein>
<dbReference type="InterPro" id="IPR007375">
    <property type="entry name" value="SoxG"/>
</dbReference>
<evidence type="ECO:0000313" key="1">
    <source>
        <dbReference type="EMBL" id="TNC52856.1"/>
    </source>
</evidence>
<evidence type="ECO:0000313" key="2">
    <source>
        <dbReference type="Proteomes" id="UP000305887"/>
    </source>
</evidence>
<gene>
    <name evidence="1" type="ORF">FHG66_00740</name>
</gene>
<keyword evidence="2" id="KW-1185">Reference proteome</keyword>
<organism evidence="1 2">
    <name type="scientific">Rubellimicrobium rubrum</name>
    <dbReference type="NCBI Taxonomy" id="2585369"/>
    <lineage>
        <taxon>Bacteria</taxon>
        <taxon>Pseudomonadati</taxon>
        <taxon>Pseudomonadota</taxon>
        <taxon>Alphaproteobacteria</taxon>
        <taxon>Rhodobacterales</taxon>
        <taxon>Roseobacteraceae</taxon>
        <taxon>Rubellimicrobium</taxon>
    </lineage>
</organism>
<dbReference type="RefSeq" id="WP_139074669.1">
    <property type="nucleotide sequence ID" value="NZ_VDFU01000001.1"/>
</dbReference>
<dbReference type="Gene3D" id="3.30.1360.120">
    <property type="entry name" value="Probable tRNA modification gtpase trme, domain 1"/>
    <property type="match status" value="1"/>
</dbReference>
<dbReference type="Pfam" id="PF04268">
    <property type="entry name" value="SoxG"/>
    <property type="match status" value="1"/>
</dbReference>
<dbReference type="SUPFAM" id="SSF103025">
    <property type="entry name" value="Folate-binding domain"/>
    <property type="match status" value="1"/>
</dbReference>